<dbReference type="HOGENOM" id="CLU_085305_3_0_6"/>
<comment type="similarity">
    <text evidence="2 7">Belongs to the ExbD/TolR family.</text>
</comment>
<dbReference type="STRING" id="377629.TERTU_0991"/>
<keyword evidence="10" id="KW-1185">Reference proteome</keyword>
<dbReference type="InterPro" id="IPR003400">
    <property type="entry name" value="ExbD"/>
</dbReference>
<reference evidence="9 10" key="1">
    <citation type="journal article" date="2009" name="PLoS ONE">
        <title>The complete genome of Teredinibacter turnerae T7901: an intracellular endosymbiont of marine wood-boring bivalves (shipworms).</title>
        <authorList>
            <person name="Yang J.C."/>
            <person name="Madupu R."/>
            <person name="Durkin A.S."/>
            <person name="Ekborg N.A."/>
            <person name="Pedamallu C.S."/>
            <person name="Hostetler J.B."/>
            <person name="Radune D."/>
            <person name="Toms B.S."/>
            <person name="Henrissat B."/>
            <person name="Coutinho P.M."/>
            <person name="Schwarz S."/>
            <person name="Field L."/>
            <person name="Trindade-Silva A.E."/>
            <person name="Soares C.A.G."/>
            <person name="Elshahawi S."/>
            <person name="Hanora A."/>
            <person name="Schmidt E.W."/>
            <person name="Haygood M.G."/>
            <person name="Posfai J."/>
            <person name="Benner J."/>
            <person name="Madinger C."/>
            <person name="Nove J."/>
            <person name="Anton B."/>
            <person name="Chaudhary K."/>
            <person name="Foster J."/>
            <person name="Holman A."/>
            <person name="Kumar S."/>
            <person name="Lessard P.A."/>
            <person name="Luyten Y.A."/>
            <person name="Slatko B."/>
            <person name="Wood N."/>
            <person name="Wu B."/>
            <person name="Teplitski M."/>
            <person name="Mougous J.D."/>
            <person name="Ward N."/>
            <person name="Eisen J.A."/>
            <person name="Badger J.H."/>
            <person name="Distel D.L."/>
        </authorList>
    </citation>
    <scope>NUCLEOTIDE SEQUENCE [LARGE SCALE GENOMIC DNA]</scope>
    <source>
        <strain evidence="10">ATCC 39867 / T7901</strain>
    </source>
</reference>
<evidence type="ECO:0000256" key="1">
    <source>
        <dbReference type="ARBA" id="ARBA00004162"/>
    </source>
</evidence>
<dbReference type="Gene3D" id="3.30.420.270">
    <property type="match status" value="1"/>
</dbReference>
<sequence>MRKKSTLDEVCASGIDLNPMLDVVFILLIFFIVTASFVAERTLPVDPLPHSPAGRTSKTVVLRVGAQNNITLEGQAVELAGLKARLHRLIAERQEFPSFVLVADERTSIETYAYIMDIVRLVKITRLPIKMEKLASQSVSKVDRKM</sequence>
<keyword evidence="5 8" id="KW-1133">Transmembrane helix</keyword>
<evidence type="ECO:0000313" key="10">
    <source>
        <dbReference type="Proteomes" id="UP000009080"/>
    </source>
</evidence>
<comment type="subcellular location">
    <subcellularLocation>
        <location evidence="1">Cell membrane</location>
        <topology evidence="1">Single-pass membrane protein</topology>
    </subcellularLocation>
    <subcellularLocation>
        <location evidence="7">Cell membrane</location>
        <topology evidence="7">Single-pass type II membrane protein</topology>
    </subcellularLocation>
</comment>
<keyword evidence="3" id="KW-1003">Cell membrane</keyword>
<evidence type="ECO:0000313" key="9">
    <source>
        <dbReference type="EMBL" id="ACR12152.1"/>
    </source>
</evidence>
<keyword evidence="7" id="KW-0813">Transport</keyword>
<accession>C5BQE2</accession>
<dbReference type="GO" id="GO:0005886">
    <property type="term" value="C:plasma membrane"/>
    <property type="evidence" value="ECO:0007669"/>
    <property type="project" value="UniProtKB-SubCell"/>
</dbReference>
<protein>
    <submittedName>
        <fullName evidence="9">Transport energizing protein, ExbD/TolR family</fullName>
    </submittedName>
</protein>
<keyword evidence="7" id="KW-0653">Protein transport</keyword>
<dbReference type="RefSeq" id="WP_015818264.1">
    <property type="nucleotide sequence ID" value="NC_012997.1"/>
</dbReference>
<evidence type="ECO:0000256" key="2">
    <source>
        <dbReference type="ARBA" id="ARBA00005811"/>
    </source>
</evidence>
<dbReference type="OrthoDB" id="9793581at2"/>
<organism evidence="9 10">
    <name type="scientific">Teredinibacter turnerae (strain ATCC 39867 / T7901)</name>
    <dbReference type="NCBI Taxonomy" id="377629"/>
    <lineage>
        <taxon>Bacteria</taxon>
        <taxon>Pseudomonadati</taxon>
        <taxon>Pseudomonadota</taxon>
        <taxon>Gammaproteobacteria</taxon>
        <taxon>Cellvibrionales</taxon>
        <taxon>Cellvibrionaceae</taxon>
        <taxon>Teredinibacter</taxon>
    </lineage>
</organism>
<evidence type="ECO:0000256" key="8">
    <source>
        <dbReference type="SAM" id="Phobius"/>
    </source>
</evidence>
<name>C5BQE2_TERTT</name>
<proteinExistence type="inferred from homology"/>
<keyword evidence="6 8" id="KW-0472">Membrane</keyword>
<dbReference type="AlphaFoldDB" id="C5BQE2"/>
<dbReference type="GO" id="GO:0022857">
    <property type="term" value="F:transmembrane transporter activity"/>
    <property type="evidence" value="ECO:0007669"/>
    <property type="project" value="InterPro"/>
</dbReference>
<dbReference type="GO" id="GO:0015031">
    <property type="term" value="P:protein transport"/>
    <property type="evidence" value="ECO:0007669"/>
    <property type="project" value="UniProtKB-KW"/>
</dbReference>
<dbReference type="EMBL" id="CP001614">
    <property type="protein sequence ID" value="ACR12152.1"/>
    <property type="molecule type" value="Genomic_DNA"/>
</dbReference>
<evidence type="ECO:0000256" key="5">
    <source>
        <dbReference type="ARBA" id="ARBA00022989"/>
    </source>
</evidence>
<gene>
    <name evidence="9" type="ordered locus">TERTU_0991</name>
</gene>
<dbReference type="KEGG" id="ttu:TERTU_0991"/>
<dbReference type="PANTHER" id="PTHR30558:SF3">
    <property type="entry name" value="BIOPOLYMER TRANSPORT PROTEIN EXBD-RELATED"/>
    <property type="match status" value="1"/>
</dbReference>
<evidence type="ECO:0000256" key="3">
    <source>
        <dbReference type="ARBA" id="ARBA00022475"/>
    </source>
</evidence>
<dbReference type="PANTHER" id="PTHR30558">
    <property type="entry name" value="EXBD MEMBRANE COMPONENT OF PMF-DRIVEN MACROMOLECULE IMPORT SYSTEM"/>
    <property type="match status" value="1"/>
</dbReference>
<dbReference type="Proteomes" id="UP000009080">
    <property type="component" value="Chromosome"/>
</dbReference>
<dbReference type="Pfam" id="PF02472">
    <property type="entry name" value="ExbD"/>
    <property type="match status" value="1"/>
</dbReference>
<feature type="transmembrane region" description="Helical" evidence="8">
    <location>
        <begin position="20"/>
        <end position="39"/>
    </location>
</feature>
<evidence type="ECO:0000256" key="4">
    <source>
        <dbReference type="ARBA" id="ARBA00022692"/>
    </source>
</evidence>
<evidence type="ECO:0000256" key="7">
    <source>
        <dbReference type="RuleBase" id="RU003879"/>
    </source>
</evidence>
<dbReference type="eggNOG" id="COG0848">
    <property type="taxonomic scope" value="Bacteria"/>
</dbReference>
<keyword evidence="4 7" id="KW-0812">Transmembrane</keyword>
<evidence type="ECO:0000256" key="6">
    <source>
        <dbReference type="ARBA" id="ARBA00023136"/>
    </source>
</evidence>